<accession>A0ABD0K6L3</accession>
<dbReference type="PROSITE" id="PS51257">
    <property type="entry name" value="PROKAR_LIPOPROTEIN"/>
    <property type="match status" value="1"/>
</dbReference>
<dbReference type="AlphaFoldDB" id="A0ABD0K6L3"/>
<dbReference type="EMBL" id="JACVVK020000238">
    <property type="protein sequence ID" value="KAK7482774.1"/>
    <property type="molecule type" value="Genomic_DNA"/>
</dbReference>
<keyword evidence="1" id="KW-1133">Transmembrane helix</keyword>
<proteinExistence type="predicted"/>
<reference evidence="2 3" key="1">
    <citation type="journal article" date="2023" name="Sci. Data">
        <title>Genome assembly of the Korean intertidal mud-creeper Batillaria attramentaria.</title>
        <authorList>
            <person name="Patra A.K."/>
            <person name="Ho P.T."/>
            <person name="Jun S."/>
            <person name="Lee S.J."/>
            <person name="Kim Y."/>
            <person name="Won Y.J."/>
        </authorList>
    </citation>
    <scope>NUCLEOTIDE SEQUENCE [LARGE SCALE GENOMIC DNA]</scope>
    <source>
        <strain evidence="2">Wonlab-2016</strain>
    </source>
</reference>
<dbReference type="Proteomes" id="UP001519460">
    <property type="component" value="Unassembled WGS sequence"/>
</dbReference>
<evidence type="ECO:0000256" key="1">
    <source>
        <dbReference type="SAM" id="Phobius"/>
    </source>
</evidence>
<keyword evidence="1" id="KW-0472">Membrane</keyword>
<evidence type="ECO:0000313" key="3">
    <source>
        <dbReference type="Proteomes" id="UP001519460"/>
    </source>
</evidence>
<protein>
    <submittedName>
        <fullName evidence="2">Uncharacterized protein</fullName>
    </submittedName>
</protein>
<evidence type="ECO:0000313" key="2">
    <source>
        <dbReference type="EMBL" id="KAK7482774.1"/>
    </source>
</evidence>
<gene>
    <name evidence="2" type="ORF">BaRGS_00025940</name>
</gene>
<name>A0ABD0K6L3_9CAEN</name>
<comment type="caution">
    <text evidence="2">The sequence shown here is derived from an EMBL/GenBank/DDBJ whole genome shotgun (WGS) entry which is preliminary data.</text>
</comment>
<feature type="transmembrane region" description="Helical" evidence="1">
    <location>
        <begin position="325"/>
        <end position="343"/>
    </location>
</feature>
<keyword evidence="3" id="KW-1185">Reference proteome</keyword>
<keyword evidence="1" id="KW-0812">Transmembrane</keyword>
<sequence length="349" mass="38044">MRHARRMYPPRMTLGAAYLTHQPAFTTGCSLTPHTCSVSLQNHGIHRLLLPAGRSTMVYWGSCLKGYGLLLFVVFVPSLTTDAQNTSVTNTVNTTTAAAGNTAEITAESTVASASSCPTDAFGRVRSCTRQAGILSAALRSTVSPNATFSFCGPDQNATLACLQSNLDLCADNPLRRALLELHVNTEMTRDDLQYFCHNQHVLTVEQNCTNYQEASRCSQRVASKLQDSLTLTVKLKPYLDAQCLYNDDLVQCLTGSMGDNCNGTRQLFTRLLHAIRYPYCDLPEVDQYARLHHAMSLPEHPPKPGGEDGTGSGSGATCSLEKDFVGLLAVFLAGFFFVTLGTDEYYMV</sequence>
<organism evidence="2 3">
    <name type="scientific">Batillaria attramentaria</name>
    <dbReference type="NCBI Taxonomy" id="370345"/>
    <lineage>
        <taxon>Eukaryota</taxon>
        <taxon>Metazoa</taxon>
        <taxon>Spiralia</taxon>
        <taxon>Lophotrochozoa</taxon>
        <taxon>Mollusca</taxon>
        <taxon>Gastropoda</taxon>
        <taxon>Caenogastropoda</taxon>
        <taxon>Sorbeoconcha</taxon>
        <taxon>Cerithioidea</taxon>
        <taxon>Batillariidae</taxon>
        <taxon>Batillaria</taxon>
    </lineage>
</organism>